<dbReference type="EMBL" id="SLXQ01000001">
    <property type="protein sequence ID" value="TCP56915.1"/>
    <property type="molecule type" value="Genomic_DNA"/>
</dbReference>
<protein>
    <submittedName>
        <fullName evidence="2">Putative alkaline shock family protein YloU</fullName>
    </submittedName>
</protein>
<evidence type="ECO:0000256" key="1">
    <source>
        <dbReference type="ARBA" id="ARBA00005721"/>
    </source>
</evidence>
<dbReference type="Pfam" id="PF03780">
    <property type="entry name" value="Asp23"/>
    <property type="match status" value="1"/>
</dbReference>
<dbReference type="Proteomes" id="UP000294911">
    <property type="component" value="Unassembled WGS sequence"/>
</dbReference>
<dbReference type="InterPro" id="IPR005531">
    <property type="entry name" value="Asp23"/>
</dbReference>
<reference evidence="2 3" key="1">
    <citation type="submission" date="2019-03" db="EMBL/GenBank/DDBJ databases">
        <title>Genomic Encyclopedia of Type Strains, Phase IV (KMG-IV): sequencing the most valuable type-strain genomes for metagenomic binning, comparative biology and taxonomic classification.</title>
        <authorList>
            <person name="Goeker M."/>
        </authorList>
    </citation>
    <scope>NUCLEOTIDE SEQUENCE [LARGE SCALE GENOMIC DNA]</scope>
    <source>
        <strain evidence="2 3">DSM 45765</strain>
    </source>
</reference>
<evidence type="ECO:0000313" key="3">
    <source>
        <dbReference type="Proteomes" id="UP000294911"/>
    </source>
</evidence>
<gene>
    <name evidence="2" type="ORF">EV191_101864</name>
</gene>
<comment type="similarity">
    <text evidence="1">Belongs to the asp23 family.</text>
</comment>
<comment type="caution">
    <text evidence="2">The sequence shown here is derived from an EMBL/GenBank/DDBJ whole genome shotgun (WGS) entry which is preliminary data.</text>
</comment>
<name>A0A4R2RBW4_9PSEU</name>
<sequence length="131" mass="13562">MNAARVDWVVAEPVIASIAADAASRTPGVLRLQPGLAGLVGSVGRMARQRVRGLSSAPREGVTVELTDGAADIHLYLTLAGFAPAQQLAAAVQRAVAGAVHEDTGVVVRSVAITIIDIDTEDDELDQQGVR</sequence>
<dbReference type="AlphaFoldDB" id="A0A4R2RBW4"/>
<proteinExistence type="inferred from homology"/>
<dbReference type="RefSeq" id="WP_132875451.1">
    <property type="nucleotide sequence ID" value="NZ_SLXQ01000001.1"/>
</dbReference>
<organism evidence="2 3">
    <name type="scientific">Tamaricihabitans halophyticus</name>
    <dbReference type="NCBI Taxonomy" id="1262583"/>
    <lineage>
        <taxon>Bacteria</taxon>
        <taxon>Bacillati</taxon>
        <taxon>Actinomycetota</taxon>
        <taxon>Actinomycetes</taxon>
        <taxon>Pseudonocardiales</taxon>
        <taxon>Pseudonocardiaceae</taxon>
        <taxon>Tamaricihabitans</taxon>
    </lineage>
</organism>
<keyword evidence="3" id="KW-1185">Reference proteome</keyword>
<evidence type="ECO:0000313" key="2">
    <source>
        <dbReference type="EMBL" id="TCP56915.1"/>
    </source>
</evidence>
<dbReference type="OrthoDB" id="4570226at2"/>
<accession>A0A4R2RBW4</accession>